<dbReference type="EMBL" id="VSSQ01024761">
    <property type="protein sequence ID" value="MPM72459.1"/>
    <property type="molecule type" value="Genomic_DNA"/>
</dbReference>
<sequence length="283" mass="32062">MTALPARPRVIRDFVTANAAGGQQFPGLQPPIGLRRIILRRQPGQSEPAVFLRSQRITRNVIDVQRQHPAQIVFPLPPLRPRNAINKIAIPLLIRQSVRDQRQCPFKVIFAAMPAETGADGGTEALHPEADPGCEGTQQSPFVRGQRFGIEFAGDFSRGFQRDITRRQRQQAFQLRIGQEVRRTAAEVERRRRSGELDLPQTALEFVEVGFPLRGASRRHGVKRAVSAFRRAERHMNINMAPGPAPRRQTVKAHCRPNARRPWCRPPCRSTFCRRRAYCGSCF</sequence>
<evidence type="ECO:0000313" key="1">
    <source>
        <dbReference type="EMBL" id="MPM72459.1"/>
    </source>
</evidence>
<organism evidence="1">
    <name type="scientific">bioreactor metagenome</name>
    <dbReference type="NCBI Taxonomy" id="1076179"/>
    <lineage>
        <taxon>unclassified sequences</taxon>
        <taxon>metagenomes</taxon>
        <taxon>ecological metagenomes</taxon>
    </lineage>
</organism>
<comment type="caution">
    <text evidence="1">The sequence shown here is derived from an EMBL/GenBank/DDBJ whole genome shotgun (WGS) entry which is preliminary data.</text>
</comment>
<accession>A0A645C498</accession>
<protein>
    <submittedName>
        <fullName evidence="1">Uncharacterized protein</fullName>
    </submittedName>
</protein>
<gene>
    <name evidence="1" type="ORF">SDC9_119435</name>
</gene>
<proteinExistence type="predicted"/>
<dbReference type="AlphaFoldDB" id="A0A645C498"/>
<reference evidence="1" key="1">
    <citation type="submission" date="2019-08" db="EMBL/GenBank/DDBJ databases">
        <authorList>
            <person name="Kucharzyk K."/>
            <person name="Murdoch R.W."/>
            <person name="Higgins S."/>
            <person name="Loffler F."/>
        </authorList>
    </citation>
    <scope>NUCLEOTIDE SEQUENCE</scope>
</reference>
<name>A0A645C498_9ZZZZ</name>